<dbReference type="PIRSF" id="PIRSF006060">
    <property type="entry name" value="AA_transporter"/>
    <property type="match status" value="1"/>
</dbReference>
<proteinExistence type="predicted"/>
<evidence type="ECO:0000256" key="4">
    <source>
        <dbReference type="ARBA" id="ARBA00023136"/>
    </source>
</evidence>
<organism evidence="6 7">
    <name type="scientific">Clostridium senegalense</name>
    <dbReference type="NCBI Taxonomy" id="1465809"/>
    <lineage>
        <taxon>Bacteria</taxon>
        <taxon>Bacillati</taxon>
        <taxon>Bacillota</taxon>
        <taxon>Clostridia</taxon>
        <taxon>Eubacteriales</taxon>
        <taxon>Clostridiaceae</taxon>
        <taxon>Clostridium</taxon>
    </lineage>
</organism>
<dbReference type="Proteomes" id="UP000481872">
    <property type="component" value="Unassembled WGS sequence"/>
</dbReference>
<dbReference type="Pfam" id="PF13520">
    <property type="entry name" value="AA_permease_2"/>
    <property type="match status" value="1"/>
</dbReference>
<keyword evidence="4 5" id="KW-0472">Membrane</keyword>
<dbReference type="PANTHER" id="PTHR11785">
    <property type="entry name" value="AMINO ACID TRANSPORTER"/>
    <property type="match status" value="1"/>
</dbReference>
<feature type="transmembrane region" description="Helical" evidence="5">
    <location>
        <begin position="327"/>
        <end position="346"/>
    </location>
</feature>
<feature type="transmembrane region" description="Helical" evidence="5">
    <location>
        <begin position="407"/>
        <end position="428"/>
    </location>
</feature>
<name>A0A6M0H4G6_9CLOT</name>
<protein>
    <submittedName>
        <fullName evidence="6">Amino acid permease</fullName>
    </submittedName>
</protein>
<sequence>MSQENKRSMGLKEAISIVVGVVIGSGVFFKASVVFKEAGSPLLGILAWLIAGLITICAGLTVAEIASAIPKEGGLYAYLTELYGDVVGFLYGWVQVVIYFPAVIAASAIVLAETASPLLGGLSAIQQKLLAVGLIIFMALVHMVSTKLVGKVQVIATVGKLLPLAAIIIFGIINGKSGELSTISFNGFTAGGFGAALIGCLWAYDGWISVGTLAGEIKEPEKNLPKAIIGGLTIVMAVYVLFSVGIIKTLPMDQVIGSSAVAADTASVLFGSIGGVIISLGMLISVFGALNGNMMAGSRMPVAMAKERKLPASAVLEQINPKFGTPINSIILLSVIALVYVASGSFQALTDMIVFVLWVFFVMGVFGVFLVRKRKMNASYKVPLFPIIPLIGIIGGIYIVISCLTSSFTNAVVGTVLTLVGLPVFLYLKKKNTKETGSGKNVA</sequence>
<feature type="transmembrane region" description="Helical" evidence="5">
    <location>
        <begin position="193"/>
        <end position="215"/>
    </location>
</feature>
<feature type="transmembrane region" description="Helical" evidence="5">
    <location>
        <begin position="267"/>
        <end position="290"/>
    </location>
</feature>
<dbReference type="InterPro" id="IPR050598">
    <property type="entry name" value="AminoAcid_Transporter"/>
</dbReference>
<feature type="transmembrane region" description="Helical" evidence="5">
    <location>
        <begin position="383"/>
        <end position="401"/>
    </location>
</feature>
<dbReference type="GO" id="GO:0016020">
    <property type="term" value="C:membrane"/>
    <property type="evidence" value="ECO:0007669"/>
    <property type="project" value="UniProtKB-SubCell"/>
</dbReference>
<feature type="transmembrane region" description="Helical" evidence="5">
    <location>
        <begin position="45"/>
        <end position="69"/>
    </location>
</feature>
<gene>
    <name evidence="6" type="ORF">G3M99_09710</name>
</gene>
<evidence type="ECO:0000256" key="5">
    <source>
        <dbReference type="SAM" id="Phobius"/>
    </source>
</evidence>
<feature type="transmembrane region" description="Helical" evidence="5">
    <location>
        <begin position="352"/>
        <end position="371"/>
    </location>
</feature>
<comment type="caution">
    <text evidence="6">The sequence shown here is derived from an EMBL/GenBank/DDBJ whole genome shotgun (WGS) entry which is preliminary data.</text>
</comment>
<evidence type="ECO:0000256" key="2">
    <source>
        <dbReference type="ARBA" id="ARBA00022692"/>
    </source>
</evidence>
<keyword evidence="3 5" id="KW-1133">Transmembrane helix</keyword>
<dbReference type="PANTHER" id="PTHR11785:SF512">
    <property type="entry name" value="SOBREMESA, ISOFORM B"/>
    <property type="match status" value="1"/>
</dbReference>
<feature type="transmembrane region" description="Helical" evidence="5">
    <location>
        <begin position="118"/>
        <end position="140"/>
    </location>
</feature>
<evidence type="ECO:0000256" key="3">
    <source>
        <dbReference type="ARBA" id="ARBA00022989"/>
    </source>
</evidence>
<dbReference type="AlphaFoldDB" id="A0A6M0H4G6"/>
<evidence type="ECO:0000313" key="6">
    <source>
        <dbReference type="EMBL" id="NEU05124.1"/>
    </source>
</evidence>
<keyword evidence="7" id="KW-1185">Reference proteome</keyword>
<accession>A0A6M0H4G6</accession>
<feature type="transmembrane region" description="Helical" evidence="5">
    <location>
        <begin position="152"/>
        <end position="173"/>
    </location>
</feature>
<dbReference type="GO" id="GO:0015179">
    <property type="term" value="F:L-amino acid transmembrane transporter activity"/>
    <property type="evidence" value="ECO:0007669"/>
    <property type="project" value="TreeGrafter"/>
</dbReference>
<dbReference type="InterPro" id="IPR002293">
    <property type="entry name" value="AA/rel_permease1"/>
</dbReference>
<dbReference type="EMBL" id="JAAGPU010000016">
    <property type="protein sequence ID" value="NEU05124.1"/>
    <property type="molecule type" value="Genomic_DNA"/>
</dbReference>
<feature type="transmembrane region" description="Helical" evidence="5">
    <location>
        <begin position="90"/>
        <end position="112"/>
    </location>
</feature>
<reference evidence="6 7" key="1">
    <citation type="submission" date="2020-02" db="EMBL/GenBank/DDBJ databases">
        <title>Genome assembly of a novel Clostridium senegalense strain.</title>
        <authorList>
            <person name="Gupta T.B."/>
            <person name="Jauregui R."/>
            <person name="Maclean P."/>
            <person name="Nawarathana A."/>
            <person name="Brightwell G."/>
        </authorList>
    </citation>
    <scope>NUCLEOTIDE SEQUENCE [LARGE SCALE GENOMIC DNA]</scope>
    <source>
        <strain evidence="6 7">AGRFS4</strain>
    </source>
</reference>
<dbReference type="Gene3D" id="1.20.1740.10">
    <property type="entry name" value="Amino acid/polyamine transporter I"/>
    <property type="match status" value="1"/>
</dbReference>
<keyword evidence="2 5" id="KW-0812">Transmembrane</keyword>
<comment type="subcellular location">
    <subcellularLocation>
        <location evidence="1">Membrane</location>
        <topology evidence="1">Multi-pass membrane protein</topology>
    </subcellularLocation>
</comment>
<dbReference type="RefSeq" id="WP_199870019.1">
    <property type="nucleotide sequence ID" value="NZ_JAAGPU010000016.1"/>
</dbReference>
<feature type="transmembrane region" description="Helical" evidence="5">
    <location>
        <begin position="14"/>
        <end position="33"/>
    </location>
</feature>
<evidence type="ECO:0000313" key="7">
    <source>
        <dbReference type="Proteomes" id="UP000481872"/>
    </source>
</evidence>
<evidence type="ECO:0000256" key="1">
    <source>
        <dbReference type="ARBA" id="ARBA00004141"/>
    </source>
</evidence>
<feature type="transmembrane region" description="Helical" evidence="5">
    <location>
        <begin position="227"/>
        <end position="247"/>
    </location>
</feature>